<name>A0A448YL54_BRENA</name>
<evidence type="ECO:0000313" key="1">
    <source>
        <dbReference type="EMBL" id="VEU21640.1"/>
    </source>
</evidence>
<gene>
    <name evidence="1" type="ORF">BRENAR_LOCUS2373</name>
</gene>
<dbReference type="InParanoid" id="A0A448YL54"/>
<accession>A0A448YL54</accession>
<dbReference type="EMBL" id="CAACVR010000012">
    <property type="protein sequence ID" value="VEU21640.1"/>
    <property type="molecule type" value="Genomic_DNA"/>
</dbReference>
<dbReference type="Proteomes" id="UP000290900">
    <property type="component" value="Unassembled WGS sequence"/>
</dbReference>
<evidence type="ECO:0000313" key="2">
    <source>
        <dbReference type="Proteomes" id="UP000290900"/>
    </source>
</evidence>
<organism evidence="1 2">
    <name type="scientific">Brettanomyces naardenensis</name>
    <name type="common">Yeast</name>
    <dbReference type="NCBI Taxonomy" id="13370"/>
    <lineage>
        <taxon>Eukaryota</taxon>
        <taxon>Fungi</taxon>
        <taxon>Dikarya</taxon>
        <taxon>Ascomycota</taxon>
        <taxon>Saccharomycotina</taxon>
        <taxon>Pichiomycetes</taxon>
        <taxon>Pichiales</taxon>
        <taxon>Pichiaceae</taxon>
        <taxon>Brettanomyces</taxon>
    </lineage>
</organism>
<dbReference type="AlphaFoldDB" id="A0A448YL54"/>
<sequence length="435" mass="50980">MATTHKDGYYFTSVTELNYSRLLHHYLAFCYHYIENRILYNDGGSVYTVWNVIKPFHSKLYNSDLDSPNNNEFNNFYYYEMLAKMITFFSKNVRYRPLVKDLISTLPIDAVKVSPGLMTAMIYHCSRTGDDKLADLLMEQYTDDTLGLPMKYSSGQLCALLSLSLKNQHFDRAKEIIGFARDNLLDFNSAEFNELVIATLNSHFENADQSAWSMILDKGPGEAQFAYISYINYMIDHYDHLDFGKVQYIFKNATAAISYKNRNFWDYWQLSYFKYLNRRYPVDKAITVYANCLLDASTNTRQSHESCSHLPFKTLADLEYSTNPFTSRYDKVRMVLSDEVKPLILRDIYQTAYRTFKGSDKRLKEVATWCYKRFSDLGITDSATQIDLTKTVRQRARKLGFDLGDNNNENKKSMEEKYIENLTQFDRDWSDAYRH</sequence>
<reference evidence="1 2" key="1">
    <citation type="submission" date="2018-12" db="EMBL/GenBank/DDBJ databases">
        <authorList>
            <person name="Tiukova I."/>
            <person name="Dainat J."/>
        </authorList>
    </citation>
    <scope>NUCLEOTIDE SEQUENCE [LARGE SCALE GENOMIC DNA]</scope>
</reference>
<keyword evidence="2" id="KW-1185">Reference proteome</keyword>
<proteinExistence type="predicted"/>
<dbReference type="OrthoDB" id="4064185at2759"/>
<protein>
    <submittedName>
        <fullName evidence="1">DEKNAAC102744</fullName>
    </submittedName>
</protein>